<dbReference type="GeneID" id="106181698"/>
<dbReference type="FunFam" id="3.10.20.90:FF:000134">
    <property type="entry name" value="UBX domain-containing protein 1"/>
    <property type="match status" value="1"/>
</dbReference>
<name>A0A1S3KHC0_LINAN</name>
<dbReference type="PROSITE" id="PS00028">
    <property type="entry name" value="ZINC_FINGER_C2H2_1"/>
    <property type="match status" value="1"/>
</dbReference>
<dbReference type="PANTHER" id="PTHR46340">
    <property type="entry name" value="UBX DOMAIN-CONTAINING PROTEIN 1"/>
    <property type="match status" value="1"/>
</dbReference>
<evidence type="ECO:0000259" key="6">
    <source>
        <dbReference type="PROSITE" id="PS50033"/>
    </source>
</evidence>
<dbReference type="Gene3D" id="3.10.20.90">
    <property type="entry name" value="Phosphatidylinositol 3-kinase Catalytic Subunit, Chain A, domain 1"/>
    <property type="match status" value="1"/>
</dbReference>
<dbReference type="Gene3D" id="1.10.8.10">
    <property type="entry name" value="DNA helicase RuvA subunit, C-terminal domain"/>
    <property type="match status" value="1"/>
</dbReference>
<dbReference type="Pfam" id="PF22562">
    <property type="entry name" value="UBA_7"/>
    <property type="match status" value="1"/>
</dbReference>
<dbReference type="GO" id="GO:0005634">
    <property type="term" value="C:nucleus"/>
    <property type="evidence" value="ECO:0007669"/>
    <property type="project" value="TreeGrafter"/>
</dbReference>
<proteinExistence type="predicted"/>
<keyword evidence="7" id="KW-1185">Reference proteome</keyword>
<evidence type="ECO:0000259" key="5">
    <source>
        <dbReference type="PROSITE" id="PS50030"/>
    </source>
</evidence>
<dbReference type="GO" id="GO:0005737">
    <property type="term" value="C:cytoplasm"/>
    <property type="evidence" value="ECO:0007669"/>
    <property type="project" value="UniProtKB-SubCell"/>
</dbReference>
<feature type="compositionally biased region" description="Basic and acidic residues" evidence="4">
    <location>
        <begin position="139"/>
        <end position="186"/>
    </location>
</feature>
<dbReference type="PROSITE" id="PS50030">
    <property type="entry name" value="UBA"/>
    <property type="match status" value="1"/>
</dbReference>
<dbReference type="SUPFAM" id="SSF54236">
    <property type="entry name" value="Ubiquitin-like"/>
    <property type="match status" value="1"/>
</dbReference>
<dbReference type="InterPro" id="IPR013087">
    <property type="entry name" value="Znf_C2H2_type"/>
</dbReference>
<feature type="domain" description="UBA" evidence="5">
    <location>
        <begin position="1"/>
        <end position="40"/>
    </location>
</feature>
<dbReference type="Pfam" id="PF00789">
    <property type="entry name" value="UBX"/>
    <property type="match status" value="1"/>
</dbReference>
<dbReference type="GO" id="GO:0036435">
    <property type="term" value="F:K48-linked polyubiquitin modification-dependent protein binding"/>
    <property type="evidence" value="ECO:0007669"/>
    <property type="project" value="TreeGrafter"/>
</dbReference>
<dbReference type="InterPro" id="IPR009060">
    <property type="entry name" value="UBA-like_sf"/>
</dbReference>
<feature type="domain" description="UBX" evidence="6">
    <location>
        <begin position="264"/>
        <end position="342"/>
    </location>
</feature>
<keyword evidence="2" id="KW-0963">Cytoplasm</keyword>
<protein>
    <submittedName>
        <fullName evidence="8">UBX domain-containing protein 1-A</fullName>
    </submittedName>
</protein>
<dbReference type="Pfam" id="PF24560">
    <property type="entry name" value="zf-C2H2_OTU1_C"/>
    <property type="match status" value="1"/>
</dbReference>
<dbReference type="GO" id="GO:1903094">
    <property type="term" value="P:negative regulation of protein K48-linked deubiquitination"/>
    <property type="evidence" value="ECO:0007669"/>
    <property type="project" value="TreeGrafter"/>
</dbReference>
<dbReference type="PROSITE" id="PS50033">
    <property type="entry name" value="UBX"/>
    <property type="match status" value="1"/>
</dbReference>
<dbReference type="PANTHER" id="PTHR46340:SF1">
    <property type="entry name" value="UBX DOMAIN-CONTAINING PROTEIN 1"/>
    <property type="match status" value="1"/>
</dbReference>
<feature type="region of interest" description="Disordered" evidence="4">
    <location>
        <begin position="124"/>
        <end position="265"/>
    </location>
</feature>
<dbReference type="FunCoup" id="A0A1S3KHC0">
    <property type="interactions" value="2356"/>
</dbReference>
<dbReference type="CDD" id="cd01772">
    <property type="entry name" value="UBX_UBXN1"/>
    <property type="match status" value="1"/>
</dbReference>
<dbReference type="AlphaFoldDB" id="A0A1S3KHC0"/>
<dbReference type="Proteomes" id="UP000085678">
    <property type="component" value="Unplaced"/>
</dbReference>
<dbReference type="SMART" id="SM00166">
    <property type="entry name" value="UBX"/>
    <property type="match status" value="1"/>
</dbReference>
<gene>
    <name evidence="8" type="primary">LOC106181698</name>
</gene>
<dbReference type="InterPro" id="IPR029071">
    <property type="entry name" value="Ubiquitin-like_domsf"/>
</dbReference>
<dbReference type="InterPro" id="IPR041923">
    <property type="entry name" value="UBA_UBXN1"/>
</dbReference>
<feature type="region of interest" description="Disordered" evidence="4">
    <location>
        <begin position="43"/>
        <end position="106"/>
    </location>
</feature>
<evidence type="ECO:0000256" key="4">
    <source>
        <dbReference type="SAM" id="MobiDB-lite"/>
    </source>
</evidence>
<dbReference type="SMART" id="SM00165">
    <property type="entry name" value="UBA"/>
    <property type="match status" value="1"/>
</dbReference>
<sequence length="346" mass="39314">MSTDVNTLMEMGFSKDRAEKALAKTNFQGVQIAMDWLFAHSEDPDIDEPYEAPAGQLLGGKSGEDKAGSGDTAMETETTQDTPREAHANTESCPEGESAETPIAKSLKCDECGKTLRSTMEAEMHAARTGHASFSESTEEIRPLTEEEKKAQLERLKEKIKQKRVEREEQEKREQLEREKMRRQSGKELTNIKQQMQEKEMKKIVEERRREKIEERNARQRVKEQIEKDKRERAKKFAQAKEADTENQPTVAAPVVTQQEAPKKDYDQTRLQIRLSNGQALTQSFGVKEPLQAVRLYVDTHRTDGDGPFSLMTTFPRKVFTDEDMEKPLSVLGLVPSAVVIVSKKQ</sequence>
<dbReference type="InterPro" id="IPR001012">
    <property type="entry name" value="UBX_dom"/>
</dbReference>
<dbReference type="SUPFAM" id="SSF46934">
    <property type="entry name" value="UBA-like"/>
    <property type="match status" value="1"/>
</dbReference>
<comment type="subcellular location">
    <subcellularLocation>
        <location evidence="1">Cytoplasm</location>
    </subcellularLocation>
</comment>
<dbReference type="KEGG" id="lak:106181698"/>
<dbReference type="RefSeq" id="XP_013421616.1">
    <property type="nucleotide sequence ID" value="XM_013566162.1"/>
</dbReference>
<dbReference type="GO" id="GO:0032435">
    <property type="term" value="P:negative regulation of proteasomal ubiquitin-dependent protein catabolic process"/>
    <property type="evidence" value="ECO:0007669"/>
    <property type="project" value="TreeGrafter"/>
</dbReference>
<feature type="compositionally biased region" description="Basic and acidic residues" evidence="4">
    <location>
        <begin position="196"/>
        <end position="232"/>
    </location>
</feature>
<feature type="compositionally biased region" description="Polar residues" evidence="4">
    <location>
        <begin position="246"/>
        <end position="260"/>
    </location>
</feature>
<dbReference type="STRING" id="7574.A0A1S3KHC0"/>
<evidence type="ECO:0000256" key="2">
    <source>
        <dbReference type="ARBA" id="ARBA00022490"/>
    </source>
</evidence>
<dbReference type="OrthoDB" id="10254930at2759"/>
<accession>A0A1S3KHC0</accession>
<dbReference type="InterPro" id="IPR057766">
    <property type="entry name" value="Znf-C2H2_OTU1-like_C"/>
</dbReference>
<reference evidence="8" key="1">
    <citation type="submission" date="2025-08" db="UniProtKB">
        <authorList>
            <consortium name="RefSeq"/>
        </authorList>
    </citation>
    <scope>IDENTIFICATION</scope>
    <source>
        <tissue evidence="8">Gonads</tissue>
    </source>
</reference>
<dbReference type="CDD" id="cd14302">
    <property type="entry name" value="UBA_UBXN1"/>
    <property type="match status" value="1"/>
</dbReference>
<dbReference type="InterPro" id="IPR015940">
    <property type="entry name" value="UBA"/>
</dbReference>
<dbReference type="InParanoid" id="A0A1S3KHC0"/>
<dbReference type="GO" id="GO:0031397">
    <property type="term" value="P:negative regulation of protein ubiquitination"/>
    <property type="evidence" value="ECO:0007669"/>
    <property type="project" value="TreeGrafter"/>
</dbReference>
<evidence type="ECO:0000256" key="3">
    <source>
        <dbReference type="ARBA" id="ARBA00023054"/>
    </source>
</evidence>
<keyword evidence="3" id="KW-0175">Coiled coil</keyword>
<evidence type="ECO:0000313" key="7">
    <source>
        <dbReference type="Proteomes" id="UP000085678"/>
    </source>
</evidence>
<evidence type="ECO:0000256" key="1">
    <source>
        <dbReference type="ARBA" id="ARBA00004496"/>
    </source>
</evidence>
<organism evidence="7 8">
    <name type="scientific">Lingula anatina</name>
    <name type="common">Brachiopod</name>
    <name type="synonym">Lingula unguis</name>
    <dbReference type="NCBI Taxonomy" id="7574"/>
    <lineage>
        <taxon>Eukaryota</taxon>
        <taxon>Metazoa</taxon>
        <taxon>Spiralia</taxon>
        <taxon>Lophotrochozoa</taxon>
        <taxon>Brachiopoda</taxon>
        <taxon>Linguliformea</taxon>
        <taxon>Lingulata</taxon>
        <taxon>Lingulida</taxon>
        <taxon>Linguloidea</taxon>
        <taxon>Lingulidae</taxon>
        <taxon>Lingula</taxon>
    </lineage>
</organism>
<evidence type="ECO:0000313" key="8">
    <source>
        <dbReference type="RefSeq" id="XP_013421616.1"/>
    </source>
</evidence>